<dbReference type="EMBL" id="JAXCGZ010013252">
    <property type="protein sequence ID" value="KAK7073126.1"/>
    <property type="molecule type" value="Genomic_DNA"/>
</dbReference>
<feature type="compositionally biased region" description="Polar residues" evidence="1">
    <location>
        <begin position="33"/>
        <end position="42"/>
    </location>
</feature>
<organism evidence="2 3">
    <name type="scientific">Halocaridina rubra</name>
    <name type="common">Hawaiian red shrimp</name>
    <dbReference type="NCBI Taxonomy" id="373956"/>
    <lineage>
        <taxon>Eukaryota</taxon>
        <taxon>Metazoa</taxon>
        <taxon>Ecdysozoa</taxon>
        <taxon>Arthropoda</taxon>
        <taxon>Crustacea</taxon>
        <taxon>Multicrustacea</taxon>
        <taxon>Malacostraca</taxon>
        <taxon>Eumalacostraca</taxon>
        <taxon>Eucarida</taxon>
        <taxon>Decapoda</taxon>
        <taxon>Pleocyemata</taxon>
        <taxon>Caridea</taxon>
        <taxon>Atyoidea</taxon>
        <taxon>Atyidae</taxon>
        <taxon>Halocaridina</taxon>
    </lineage>
</organism>
<feature type="non-terminal residue" evidence="2">
    <location>
        <position position="1"/>
    </location>
</feature>
<dbReference type="Proteomes" id="UP001381693">
    <property type="component" value="Unassembled WGS sequence"/>
</dbReference>
<feature type="compositionally biased region" description="Polar residues" evidence="1">
    <location>
        <begin position="76"/>
        <end position="85"/>
    </location>
</feature>
<evidence type="ECO:0000313" key="3">
    <source>
        <dbReference type="Proteomes" id="UP001381693"/>
    </source>
</evidence>
<protein>
    <submittedName>
        <fullName evidence="2">Uncharacterized protein</fullName>
    </submittedName>
</protein>
<feature type="region of interest" description="Disordered" evidence="1">
    <location>
        <begin position="1"/>
        <end position="51"/>
    </location>
</feature>
<comment type="caution">
    <text evidence="2">The sequence shown here is derived from an EMBL/GenBank/DDBJ whole genome shotgun (WGS) entry which is preliminary data.</text>
</comment>
<feature type="compositionally biased region" description="Polar residues" evidence="1">
    <location>
        <begin position="96"/>
        <end position="113"/>
    </location>
</feature>
<evidence type="ECO:0000256" key="1">
    <source>
        <dbReference type="SAM" id="MobiDB-lite"/>
    </source>
</evidence>
<reference evidence="2 3" key="1">
    <citation type="submission" date="2023-11" db="EMBL/GenBank/DDBJ databases">
        <title>Halocaridina rubra genome assembly.</title>
        <authorList>
            <person name="Smith C."/>
        </authorList>
    </citation>
    <scope>NUCLEOTIDE SEQUENCE [LARGE SCALE GENOMIC DNA]</scope>
    <source>
        <strain evidence="2">EP-1</strain>
        <tissue evidence="2">Whole</tissue>
    </source>
</reference>
<feature type="region of interest" description="Disordered" evidence="1">
    <location>
        <begin position="63"/>
        <end position="113"/>
    </location>
</feature>
<gene>
    <name evidence="2" type="ORF">SK128_003752</name>
</gene>
<name>A0AAN8WVM1_HALRR</name>
<evidence type="ECO:0000313" key="2">
    <source>
        <dbReference type="EMBL" id="KAK7073126.1"/>
    </source>
</evidence>
<accession>A0AAN8WVM1</accession>
<keyword evidence="3" id="KW-1185">Reference proteome</keyword>
<sequence length="113" mass="12455">LRRQRRKSVPNTPFSFSPRLIPCSTPVVKSPDHQSLSPQSGEEANDSLLDAASDTTLLLNRRLNSSEWASVRESPMRSNSQSGPESRSRSHKFRTFTVSPLATATGNKSDVSK</sequence>
<dbReference type="AlphaFoldDB" id="A0AAN8WVM1"/>
<proteinExistence type="predicted"/>